<evidence type="ECO:0000259" key="6">
    <source>
        <dbReference type="Pfam" id="PF01509"/>
    </source>
</evidence>
<dbReference type="GO" id="GO:1990481">
    <property type="term" value="P:mRNA pseudouridine synthesis"/>
    <property type="evidence" value="ECO:0007669"/>
    <property type="project" value="TreeGrafter"/>
</dbReference>
<dbReference type="GO" id="GO:0160148">
    <property type="term" value="F:tRNA pseudouridine(55) synthase activity"/>
    <property type="evidence" value="ECO:0007669"/>
    <property type="project" value="UniProtKB-EC"/>
</dbReference>
<feature type="domain" description="Pseudouridine synthase II N-terminal" evidence="6">
    <location>
        <begin position="32"/>
        <end position="188"/>
    </location>
</feature>
<dbReference type="GO" id="GO:0003723">
    <property type="term" value="F:RNA binding"/>
    <property type="evidence" value="ECO:0007669"/>
    <property type="project" value="InterPro"/>
</dbReference>
<evidence type="ECO:0000259" key="7">
    <source>
        <dbReference type="Pfam" id="PF09157"/>
    </source>
</evidence>
<evidence type="ECO:0000256" key="1">
    <source>
        <dbReference type="ARBA" id="ARBA00000385"/>
    </source>
</evidence>
<comment type="caution">
    <text evidence="9">The sequence shown here is derived from an EMBL/GenBank/DDBJ whole genome shotgun (WGS) entry which is preliminary data.</text>
</comment>
<dbReference type="InterPro" id="IPR036974">
    <property type="entry name" value="PUA_sf"/>
</dbReference>
<dbReference type="PANTHER" id="PTHR13767:SF2">
    <property type="entry name" value="PSEUDOURIDYLATE SYNTHASE TRUB1"/>
    <property type="match status" value="1"/>
</dbReference>
<dbReference type="AlphaFoldDB" id="A0A9X3EG67"/>
<dbReference type="Gene3D" id="2.30.130.10">
    <property type="entry name" value="PUA domain"/>
    <property type="match status" value="1"/>
</dbReference>
<dbReference type="InterPro" id="IPR015240">
    <property type="entry name" value="tRNA_sdUridine_synth_fam1_C"/>
</dbReference>
<dbReference type="GO" id="GO:0031119">
    <property type="term" value="P:tRNA pseudouridine synthesis"/>
    <property type="evidence" value="ECO:0007669"/>
    <property type="project" value="UniProtKB-UniRule"/>
</dbReference>
<keyword evidence="4 5" id="KW-0413">Isomerase</keyword>
<dbReference type="InterPro" id="IPR014780">
    <property type="entry name" value="tRNA_psdUridine_synth_TruB"/>
</dbReference>
<dbReference type="NCBIfam" id="TIGR00431">
    <property type="entry name" value="TruB"/>
    <property type="match status" value="1"/>
</dbReference>
<dbReference type="CDD" id="cd02573">
    <property type="entry name" value="PseudoU_synth_EcTruB"/>
    <property type="match status" value="1"/>
</dbReference>
<evidence type="ECO:0000313" key="10">
    <source>
        <dbReference type="Proteomes" id="UP001150830"/>
    </source>
</evidence>
<dbReference type="InterPro" id="IPR002501">
    <property type="entry name" value="PsdUridine_synth_N"/>
</dbReference>
<organism evidence="9 10">
    <name type="scientific">Parathalassolituus penaei</name>
    <dbReference type="NCBI Taxonomy" id="2997323"/>
    <lineage>
        <taxon>Bacteria</taxon>
        <taxon>Pseudomonadati</taxon>
        <taxon>Pseudomonadota</taxon>
        <taxon>Gammaproteobacteria</taxon>
        <taxon>Oceanospirillales</taxon>
        <taxon>Oceanospirillaceae</taxon>
        <taxon>Parathalassolituus</taxon>
    </lineage>
</organism>
<dbReference type="Pfam" id="PF16198">
    <property type="entry name" value="TruB_C_2"/>
    <property type="match status" value="1"/>
</dbReference>
<dbReference type="Pfam" id="PF09157">
    <property type="entry name" value="TruB-C_2"/>
    <property type="match status" value="1"/>
</dbReference>
<dbReference type="SUPFAM" id="SSF55120">
    <property type="entry name" value="Pseudouridine synthase"/>
    <property type="match status" value="1"/>
</dbReference>
<dbReference type="Gene3D" id="3.30.2350.10">
    <property type="entry name" value="Pseudouridine synthase"/>
    <property type="match status" value="1"/>
</dbReference>
<protein>
    <recommendedName>
        <fullName evidence="5">tRNA pseudouridine synthase B</fullName>
        <ecNumber evidence="5">5.4.99.25</ecNumber>
    </recommendedName>
    <alternativeName>
        <fullName evidence="5">tRNA pseudouridine(55) synthase</fullName>
        <shortName evidence="5">Psi55 synthase</shortName>
    </alternativeName>
    <alternativeName>
        <fullName evidence="5">tRNA pseudouridylate synthase</fullName>
    </alternativeName>
    <alternativeName>
        <fullName evidence="5">tRNA-uridine isomerase</fullName>
    </alternativeName>
</protein>
<dbReference type="EMBL" id="JAPNOA010000058">
    <property type="protein sequence ID" value="MCY0966977.1"/>
    <property type="molecule type" value="Genomic_DNA"/>
</dbReference>
<dbReference type="HAMAP" id="MF_01080">
    <property type="entry name" value="TruB_bact"/>
    <property type="match status" value="1"/>
</dbReference>
<dbReference type="Pfam" id="PF01509">
    <property type="entry name" value="TruB_N"/>
    <property type="match status" value="1"/>
</dbReference>
<dbReference type="InterPro" id="IPR020103">
    <property type="entry name" value="PsdUridine_synth_cat_dom_sf"/>
</dbReference>
<comment type="catalytic activity">
    <reaction evidence="1 5">
        <text>uridine(55) in tRNA = pseudouridine(55) in tRNA</text>
        <dbReference type="Rhea" id="RHEA:42532"/>
        <dbReference type="Rhea" id="RHEA-COMP:10101"/>
        <dbReference type="Rhea" id="RHEA-COMP:10102"/>
        <dbReference type="ChEBI" id="CHEBI:65314"/>
        <dbReference type="ChEBI" id="CHEBI:65315"/>
        <dbReference type="EC" id="5.4.99.25"/>
    </reaction>
</comment>
<feature type="domain" description="tRNA pseudouridine synthase II TruB subfamily 1 C-terminal" evidence="7">
    <location>
        <begin position="256"/>
        <end position="311"/>
    </location>
</feature>
<reference evidence="9" key="1">
    <citation type="submission" date="2022-11" db="EMBL/GenBank/DDBJ databases">
        <title>Parathalassolutuus dongxingensis gen. nov., sp. nov., a novel member of family Oceanospirillaceae isolated from a coastal shrimp pond in Guangxi, China.</title>
        <authorList>
            <person name="Chen H."/>
        </authorList>
    </citation>
    <scope>NUCLEOTIDE SEQUENCE</scope>
    <source>
        <strain evidence="9">G-43</strain>
    </source>
</reference>
<comment type="function">
    <text evidence="5">Responsible for synthesis of pseudouridine from uracil-55 in the psi GC loop of transfer RNAs.</text>
</comment>
<evidence type="ECO:0000313" key="9">
    <source>
        <dbReference type="EMBL" id="MCY0966977.1"/>
    </source>
</evidence>
<comment type="similarity">
    <text evidence="2 5">Belongs to the pseudouridine synthase TruB family. Type 1 subfamily.</text>
</comment>
<dbReference type="PANTHER" id="PTHR13767">
    <property type="entry name" value="TRNA-PSEUDOURIDINE SYNTHASE"/>
    <property type="match status" value="1"/>
</dbReference>
<evidence type="ECO:0000256" key="2">
    <source>
        <dbReference type="ARBA" id="ARBA00005642"/>
    </source>
</evidence>
<evidence type="ECO:0000256" key="5">
    <source>
        <dbReference type="HAMAP-Rule" id="MF_01080"/>
    </source>
</evidence>
<name>A0A9X3EG67_9GAMM</name>
<accession>A0A9X3EG67</accession>
<sequence>MARRNRGRDVHGIVLLNKPLGMSSNQALQVVKRIYNARKAGHTGALDPEASGLLPICLGEATKFSQLLLESDKGYETTAHLGIVRSTGDNEGEIVSTRPVPELDDAAIEAVLERFRGDVEQVPPMFSALKFNGKPLYELARQGMTAEEATEIAERKRRVIRILELEKLDFRNGCELDLNVVCTKGTYIRTLVEDIGEAIGCGAYVSRLHRVLTGPYRGSQMIGLDHLEALFEAQDYAALDALLMPMESAVPHWPFAELSWAQAQKVMLGQALNTSLDDAASVQLWAAESGVRQFIGVGSIQKGRLQPTRLLNVALFDPVAPV</sequence>
<dbReference type="EC" id="5.4.99.25" evidence="5"/>
<evidence type="ECO:0000256" key="3">
    <source>
        <dbReference type="ARBA" id="ARBA00022694"/>
    </source>
</evidence>
<feature type="active site" description="Nucleophile" evidence="5">
    <location>
        <position position="47"/>
    </location>
</feature>
<keyword evidence="10" id="KW-1185">Reference proteome</keyword>
<dbReference type="RefSeq" id="WP_283175183.1">
    <property type="nucleotide sequence ID" value="NZ_JAPNOA010000058.1"/>
</dbReference>
<dbReference type="Proteomes" id="UP001150830">
    <property type="component" value="Unassembled WGS sequence"/>
</dbReference>
<keyword evidence="3 5" id="KW-0819">tRNA processing</keyword>
<feature type="domain" description="tRNA pseudouridylate synthase B C-terminal" evidence="8">
    <location>
        <begin position="189"/>
        <end position="250"/>
    </location>
</feature>
<evidence type="ECO:0000259" key="8">
    <source>
        <dbReference type="Pfam" id="PF16198"/>
    </source>
</evidence>
<evidence type="ECO:0000256" key="4">
    <source>
        <dbReference type="ARBA" id="ARBA00023235"/>
    </source>
</evidence>
<gene>
    <name evidence="5 9" type="primary">truB</name>
    <name evidence="9" type="ORF">OUO13_17505</name>
</gene>
<proteinExistence type="inferred from homology"/>
<dbReference type="InterPro" id="IPR032819">
    <property type="entry name" value="TruB_C"/>
</dbReference>